<feature type="region of interest" description="Disordered" evidence="6">
    <location>
        <begin position="252"/>
        <end position="307"/>
    </location>
</feature>
<evidence type="ECO:0000313" key="9">
    <source>
        <dbReference type="EMBL" id="CAA9211934.1"/>
    </source>
</evidence>
<dbReference type="GO" id="GO:0006508">
    <property type="term" value="P:proteolysis"/>
    <property type="evidence" value="ECO:0007669"/>
    <property type="project" value="UniProtKB-KW"/>
</dbReference>
<dbReference type="Pfam" id="PF00877">
    <property type="entry name" value="NLPC_P60"/>
    <property type="match status" value="1"/>
</dbReference>
<feature type="coiled-coil region" evidence="5">
    <location>
        <begin position="207"/>
        <end position="234"/>
    </location>
</feature>
<evidence type="ECO:0000256" key="4">
    <source>
        <dbReference type="ARBA" id="ARBA00022807"/>
    </source>
</evidence>
<dbReference type="PROSITE" id="PS51935">
    <property type="entry name" value="NLPC_P60"/>
    <property type="match status" value="1"/>
</dbReference>
<dbReference type="PANTHER" id="PTHR47359:SF3">
    <property type="entry name" value="NLP_P60 DOMAIN-CONTAINING PROTEIN-RELATED"/>
    <property type="match status" value="1"/>
</dbReference>
<evidence type="ECO:0000256" key="7">
    <source>
        <dbReference type="SAM" id="SignalP"/>
    </source>
</evidence>
<feature type="compositionally biased region" description="Low complexity" evidence="6">
    <location>
        <begin position="292"/>
        <end position="307"/>
    </location>
</feature>
<feature type="signal peptide" evidence="7">
    <location>
        <begin position="1"/>
        <end position="24"/>
    </location>
</feature>
<dbReference type="EMBL" id="CADCTI010000012">
    <property type="protein sequence ID" value="CAA9211934.1"/>
    <property type="molecule type" value="Genomic_DNA"/>
</dbReference>
<dbReference type="InterPro" id="IPR000064">
    <property type="entry name" value="NLP_P60_dom"/>
</dbReference>
<sequence>MGARIVVLAIMAGCVVATPGFASAAPRPPSDTQITEAEQAKAAAAERVGQITADLAAARAGAEAAHQAALLALQDYEDKQAAHQRALAAADAAAAVAAQAAADLTDERDDVVAFARASYMRGSTDPGAAALLTAGGPAELVERAALLEAAGVHRTDVLFELTVLEERAGAAGRAAQAAVEQAAVIRTEAAELLAGAQTHEVSARAQADAIDAQEDDLQAELQEAEQLLFGLEGARSAAQQAAAREAAVAAVRPSSPAAGPSTPGPSAGPASPGPSAGPSTGTSPRPAPVRPVVPVVPAGPPSASAAQTAIDAARSQLGMAYSWGGGGSSGPSYGIAPDTQVFGFDCSGLTQYAYARAGISIGGTSRDQWWLNRTSQVPVSDLRPGDLLFWGSDRSNYMSITHVAIYIGGGQMIEAPDRGKNVTVARARTSSSTYFGAVRPSA</sequence>
<keyword evidence="7" id="KW-0732">Signal</keyword>
<dbReference type="SUPFAM" id="SSF54001">
    <property type="entry name" value="Cysteine proteinases"/>
    <property type="match status" value="1"/>
</dbReference>
<feature type="chain" id="PRO_5026796740" description="NlpC/P60 domain-containing protein" evidence="7">
    <location>
        <begin position="25"/>
        <end position="442"/>
    </location>
</feature>
<comment type="similarity">
    <text evidence="1">Belongs to the peptidase C40 family.</text>
</comment>
<evidence type="ECO:0000256" key="1">
    <source>
        <dbReference type="ARBA" id="ARBA00007074"/>
    </source>
</evidence>
<keyword evidence="4" id="KW-0788">Thiol protease</keyword>
<dbReference type="InterPro" id="IPR051794">
    <property type="entry name" value="PG_Endopeptidase_C40"/>
</dbReference>
<evidence type="ECO:0000259" key="8">
    <source>
        <dbReference type="PROSITE" id="PS51935"/>
    </source>
</evidence>
<keyword evidence="3" id="KW-0378">Hydrolase</keyword>
<keyword evidence="5" id="KW-0175">Coiled coil</keyword>
<dbReference type="GO" id="GO:0008234">
    <property type="term" value="F:cysteine-type peptidase activity"/>
    <property type="evidence" value="ECO:0007669"/>
    <property type="project" value="UniProtKB-KW"/>
</dbReference>
<organism evidence="9">
    <name type="scientific">uncultured Blastococcus sp</name>
    <dbReference type="NCBI Taxonomy" id="217144"/>
    <lineage>
        <taxon>Bacteria</taxon>
        <taxon>Bacillati</taxon>
        <taxon>Actinomycetota</taxon>
        <taxon>Actinomycetes</taxon>
        <taxon>Geodermatophilales</taxon>
        <taxon>Geodermatophilaceae</taxon>
        <taxon>Blastococcus</taxon>
        <taxon>environmental samples</taxon>
    </lineage>
</organism>
<evidence type="ECO:0000256" key="3">
    <source>
        <dbReference type="ARBA" id="ARBA00022801"/>
    </source>
</evidence>
<keyword evidence="2" id="KW-0645">Protease</keyword>
<evidence type="ECO:0000256" key="5">
    <source>
        <dbReference type="SAM" id="Coils"/>
    </source>
</evidence>
<feature type="domain" description="NlpC/P60" evidence="8">
    <location>
        <begin position="303"/>
        <end position="442"/>
    </location>
</feature>
<accession>A0A6J4H0U8</accession>
<reference evidence="9" key="1">
    <citation type="submission" date="2020-02" db="EMBL/GenBank/DDBJ databases">
        <authorList>
            <person name="Meier V. D."/>
        </authorList>
    </citation>
    <scope>NUCLEOTIDE SEQUENCE</scope>
    <source>
        <strain evidence="9">AVDCRST_MAG57</strain>
    </source>
</reference>
<gene>
    <name evidence="9" type="ORF">AVDCRST_MAG57-128</name>
</gene>
<evidence type="ECO:0000256" key="2">
    <source>
        <dbReference type="ARBA" id="ARBA00022670"/>
    </source>
</evidence>
<feature type="compositionally biased region" description="Low complexity" evidence="6">
    <location>
        <begin position="252"/>
        <end position="284"/>
    </location>
</feature>
<protein>
    <recommendedName>
        <fullName evidence="8">NlpC/P60 domain-containing protein</fullName>
    </recommendedName>
</protein>
<evidence type="ECO:0000256" key="6">
    <source>
        <dbReference type="SAM" id="MobiDB-lite"/>
    </source>
</evidence>
<dbReference type="PANTHER" id="PTHR47359">
    <property type="entry name" value="PEPTIDOGLYCAN DL-ENDOPEPTIDASE CWLO"/>
    <property type="match status" value="1"/>
</dbReference>
<dbReference type="Gene3D" id="3.90.1720.10">
    <property type="entry name" value="endopeptidase domain like (from Nostoc punctiforme)"/>
    <property type="match status" value="1"/>
</dbReference>
<dbReference type="AlphaFoldDB" id="A0A6J4H0U8"/>
<dbReference type="InterPro" id="IPR038765">
    <property type="entry name" value="Papain-like_cys_pep_sf"/>
</dbReference>
<proteinExistence type="inferred from homology"/>
<name>A0A6J4H0U8_9ACTN</name>